<proteinExistence type="predicted"/>
<keyword evidence="2" id="KW-1185">Reference proteome</keyword>
<dbReference type="AlphaFoldDB" id="A0A346A4N7"/>
<reference evidence="1 2" key="1">
    <citation type="submission" date="2018-07" db="EMBL/GenBank/DDBJ databases">
        <authorList>
            <person name="Quirk P.G."/>
            <person name="Krulwich T.A."/>
        </authorList>
    </citation>
    <scope>NUCLEOTIDE SEQUENCE [LARGE SCALE GENOMIC DNA]</scope>
    <source>
        <strain evidence="1 2">CC-BB4</strain>
    </source>
</reference>
<organism evidence="1 2">
    <name type="scientific">Pseudolabrys taiwanensis</name>
    <dbReference type="NCBI Taxonomy" id="331696"/>
    <lineage>
        <taxon>Bacteria</taxon>
        <taxon>Pseudomonadati</taxon>
        <taxon>Pseudomonadota</taxon>
        <taxon>Alphaproteobacteria</taxon>
        <taxon>Hyphomicrobiales</taxon>
        <taxon>Xanthobacteraceae</taxon>
        <taxon>Pseudolabrys</taxon>
    </lineage>
</organism>
<protein>
    <submittedName>
        <fullName evidence="1">Gluconate 2-dehydrogenase subunit 3 family protein</fullName>
    </submittedName>
</protein>
<dbReference type="Pfam" id="PF13618">
    <property type="entry name" value="Gluconate_2-dh3"/>
    <property type="match status" value="1"/>
</dbReference>
<gene>
    <name evidence="1" type="ORF">DW352_20205</name>
</gene>
<dbReference type="InterPro" id="IPR027056">
    <property type="entry name" value="Gluconate_2DH_su3"/>
</dbReference>
<evidence type="ECO:0000313" key="2">
    <source>
        <dbReference type="Proteomes" id="UP000254889"/>
    </source>
</evidence>
<evidence type="ECO:0000313" key="1">
    <source>
        <dbReference type="EMBL" id="AXK84134.1"/>
    </source>
</evidence>
<dbReference type="Proteomes" id="UP000254889">
    <property type="component" value="Chromosome"/>
</dbReference>
<sequence>MSTDSAFTATRRHFLTSAAAISLVTVSTHVRAQSISGVLPWQPFAAEPPTPIGPQGWVFFTPAEAAAVEAIVDRLIPTDDLSIGGKEAGCAVFIDRQLAGSYGSSSRLYMKGPFLPGLPTQGYQGKETPAARYREGLAAIDAYLRKTMNGRSFVHLNADEQDQFLKAMEAGKVDLGGGINATRLFDLILGNTMEGFFADPIYGGNRDMVSWKMIGFPGARYDYRDRISKHNQRYPLGPVSIAGGRPEWSR</sequence>
<name>A0A346A4N7_9HYPH</name>
<dbReference type="KEGG" id="ptaw:DW352_20205"/>
<dbReference type="OrthoDB" id="8400810at2"/>
<dbReference type="RefSeq" id="WP_115694513.1">
    <property type="nucleotide sequence ID" value="NZ_CP031417.1"/>
</dbReference>
<accession>A0A346A4N7</accession>
<dbReference type="EMBL" id="CP031417">
    <property type="protein sequence ID" value="AXK84134.1"/>
    <property type="molecule type" value="Genomic_DNA"/>
</dbReference>